<name>A0A1H5SK51_9PROT</name>
<organism evidence="1 2">
    <name type="scientific">Nitrosomonas ureae</name>
    <dbReference type="NCBI Taxonomy" id="44577"/>
    <lineage>
        <taxon>Bacteria</taxon>
        <taxon>Pseudomonadati</taxon>
        <taxon>Pseudomonadota</taxon>
        <taxon>Betaproteobacteria</taxon>
        <taxon>Nitrosomonadales</taxon>
        <taxon>Nitrosomonadaceae</taxon>
        <taxon>Nitrosomonas</taxon>
    </lineage>
</organism>
<dbReference type="AlphaFoldDB" id="A0A1H5SK51"/>
<sequence length="30" mass="3372">MSNEAFAPHHSLGEVLFYDAIEPGGFQLFF</sequence>
<dbReference type="Proteomes" id="UP000236753">
    <property type="component" value="Unassembled WGS sequence"/>
</dbReference>
<protein>
    <submittedName>
        <fullName evidence="1">Uncharacterized protein</fullName>
    </submittedName>
</protein>
<evidence type="ECO:0000313" key="1">
    <source>
        <dbReference type="EMBL" id="SEF50328.1"/>
    </source>
</evidence>
<gene>
    <name evidence="1" type="ORF">SAMN05216334_102213</name>
</gene>
<reference evidence="1 2" key="1">
    <citation type="submission" date="2016-10" db="EMBL/GenBank/DDBJ databases">
        <authorList>
            <person name="de Groot N.N."/>
        </authorList>
    </citation>
    <scope>NUCLEOTIDE SEQUENCE [LARGE SCALE GENOMIC DNA]</scope>
    <source>
        <strain evidence="1 2">Nm13</strain>
    </source>
</reference>
<accession>A0A1H5SK51</accession>
<dbReference type="EMBL" id="FNUX01000002">
    <property type="protein sequence ID" value="SEF50328.1"/>
    <property type="molecule type" value="Genomic_DNA"/>
</dbReference>
<proteinExistence type="predicted"/>
<evidence type="ECO:0000313" key="2">
    <source>
        <dbReference type="Proteomes" id="UP000236753"/>
    </source>
</evidence>